<keyword evidence="2" id="KW-1185">Reference proteome</keyword>
<evidence type="ECO:0000313" key="1">
    <source>
        <dbReference type="EMBL" id="PRQ32529.1"/>
    </source>
</evidence>
<name>A0A2P6QED4_ROSCH</name>
<dbReference type="AlphaFoldDB" id="A0A2P6QED4"/>
<dbReference type="EMBL" id="PDCK01000043">
    <property type="protein sequence ID" value="PRQ32529.1"/>
    <property type="molecule type" value="Genomic_DNA"/>
</dbReference>
<proteinExistence type="predicted"/>
<organism evidence="1 2">
    <name type="scientific">Rosa chinensis</name>
    <name type="common">China rose</name>
    <dbReference type="NCBI Taxonomy" id="74649"/>
    <lineage>
        <taxon>Eukaryota</taxon>
        <taxon>Viridiplantae</taxon>
        <taxon>Streptophyta</taxon>
        <taxon>Embryophyta</taxon>
        <taxon>Tracheophyta</taxon>
        <taxon>Spermatophyta</taxon>
        <taxon>Magnoliopsida</taxon>
        <taxon>eudicotyledons</taxon>
        <taxon>Gunneridae</taxon>
        <taxon>Pentapetalae</taxon>
        <taxon>rosids</taxon>
        <taxon>fabids</taxon>
        <taxon>Rosales</taxon>
        <taxon>Rosaceae</taxon>
        <taxon>Rosoideae</taxon>
        <taxon>Rosoideae incertae sedis</taxon>
        <taxon>Rosa</taxon>
    </lineage>
</organism>
<protein>
    <submittedName>
        <fullName evidence="1">Uncharacterized protein</fullName>
    </submittedName>
</protein>
<comment type="caution">
    <text evidence="1">The sequence shown here is derived from an EMBL/GenBank/DDBJ whole genome shotgun (WGS) entry which is preliminary data.</text>
</comment>
<reference evidence="1 2" key="1">
    <citation type="journal article" date="2018" name="Nat. Genet.">
        <title>The Rosa genome provides new insights in the design of modern roses.</title>
        <authorList>
            <person name="Bendahmane M."/>
        </authorList>
    </citation>
    <scope>NUCLEOTIDE SEQUENCE [LARGE SCALE GENOMIC DNA]</scope>
    <source>
        <strain evidence="2">cv. Old Blush</strain>
    </source>
</reference>
<evidence type="ECO:0000313" key="2">
    <source>
        <dbReference type="Proteomes" id="UP000238479"/>
    </source>
</evidence>
<accession>A0A2P6QED4</accession>
<dbReference type="Gramene" id="PRQ32529">
    <property type="protein sequence ID" value="PRQ32529"/>
    <property type="gene ID" value="RchiOBHm_Chr5g0047371"/>
</dbReference>
<sequence length="68" mass="8203">MIINQCNLPLHILLSAERNIGQNWKEAVLSQKKLFVYLFIYFWWRIKCRMVVLCTPMEGCMEVWILNI</sequence>
<dbReference type="Proteomes" id="UP000238479">
    <property type="component" value="Chromosome 5"/>
</dbReference>
<gene>
    <name evidence="1" type="ORF">RchiOBHm_Chr5g0047371</name>
</gene>